<evidence type="ECO:0000313" key="3">
    <source>
        <dbReference type="Proteomes" id="UP000228531"/>
    </source>
</evidence>
<dbReference type="Proteomes" id="UP000228531">
    <property type="component" value="Unassembled WGS sequence"/>
</dbReference>
<dbReference type="EMBL" id="PGTY01000003">
    <property type="protein sequence ID" value="PJI85044.1"/>
    <property type="molecule type" value="Genomic_DNA"/>
</dbReference>
<gene>
    <name evidence="2" type="ORF">BC777_3040</name>
</gene>
<feature type="transmembrane region" description="Helical" evidence="1">
    <location>
        <begin position="6"/>
        <end position="26"/>
    </location>
</feature>
<organism evidence="2 3">
    <name type="scientific">Yoonia maricola</name>
    <dbReference type="NCBI Taxonomy" id="420999"/>
    <lineage>
        <taxon>Bacteria</taxon>
        <taxon>Pseudomonadati</taxon>
        <taxon>Pseudomonadota</taxon>
        <taxon>Alphaproteobacteria</taxon>
        <taxon>Rhodobacterales</taxon>
        <taxon>Paracoccaceae</taxon>
        <taxon>Yoonia</taxon>
    </lineage>
</organism>
<name>A0A2M8W298_9RHOB</name>
<keyword evidence="1" id="KW-0812">Transmembrane</keyword>
<accession>A0A2M8W298</accession>
<keyword evidence="3" id="KW-1185">Reference proteome</keyword>
<keyword evidence="1" id="KW-1133">Transmembrane helix</keyword>
<evidence type="ECO:0000313" key="2">
    <source>
        <dbReference type="EMBL" id="PJI85044.1"/>
    </source>
</evidence>
<comment type="caution">
    <text evidence="2">The sequence shown here is derived from an EMBL/GenBank/DDBJ whole genome shotgun (WGS) entry which is preliminary data.</text>
</comment>
<reference evidence="2 3" key="1">
    <citation type="submission" date="2017-11" db="EMBL/GenBank/DDBJ databases">
        <title>Genomic Encyclopedia of Archaeal and Bacterial Type Strains, Phase II (KMG-II): From Individual Species to Whole Genera.</title>
        <authorList>
            <person name="Goeker M."/>
        </authorList>
    </citation>
    <scope>NUCLEOTIDE SEQUENCE [LARGE SCALE GENOMIC DNA]</scope>
    <source>
        <strain evidence="2 3">DSM 29128</strain>
    </source>
</reference>
<evidence type="ECO:0000256" key="1">
    <source>
        <dbReference type="SAM" id="Phobius"/>
    </source>
</evidence>
<sequence length="103" mass="11581">MRFGTWRGIAGSTVIILIVFILFVRVPTQTSFKQGKVTGVTAHTTEYGTRQHIGVIFDGQNQSAVARGQLHRPATDDIVCLRETTYWPFDQTRLSLVANHFCE</sequence>
<proteinExistence type="predicted"/>
<dbReference type="AlphaFoldDB" id="A0A2M8W298"/>
<keyword evidence="1" id="KW-0472">Membrane</keyword>
<protein>
    <submittedName>
        <fullName evidence="2">Uncharacterized protein</fullName>
    </submittedName>
</protein>